<dbReference type="InParanoid" id="A0A1Y2EFH8"/>
<dbReference type="EMBL" id="MCFJ01000002">
    <property type="protein sequence ID" value="ORY70309.1"/>
    <property type="molecule type" value="Genomic_DNA"/>
</dbReference>
<feature type="transmembrane region" description="Helical" evidence="6">
    <location>
        <begin position="307"/>
        <end position="328"/>
    </location>
</feature>
<accession>A0A1Y2EFH8</accession>
<dbReference type="InterPro" id="IPR036259">
    <property type="entry name" value="MFS_trans_sf"/>
</dbReference>
<evidence type="ECO:0000256" key="1">
    <source>
        <dbReference type="ARBA" id="ARBA00004141"/>
    </source>
</evidence>
<evidence type="ECO:0000313" key="8">
    <source>
        <dbReference type="EMBL" id="ORY70309.1"/>
    </source>
</evidence>
<dbReference type="InterPro" id="IPR020846">
    <property type="entry name" value="MFS_dom"/>
</dbReference>
<dbReference type="GO" id="GO:0005886">
    <property type="term" value="C:plasma membrane"/>
    <property type="evidence" value="ECO:0007669"/>
    <property type="project" value="TreeGrafter"/>
</dbReference>
<feature type="transmembrane region" description="Helical" evidence="6">
    <location>
        <begin position="510"/>
        <end position="530"/>
    </location>
</feature>
<dbReference type="Proteomes" id="UP000193689">
    <property type="component" value="Unassembled WGS sequence"/>
</dbReference>
<dbReference type="GeneID" id="63777977"/>
<feature type="transmembrane region" description="Helical" evidence="6">
    <location>
        <begin position="112"/>
        <end position="131"/>
    </location>
</feature>
<dbReference type="GO" id="GO:0022857">
    <property type="term" value="F:transmembrane transporter activity"/>
    <property type="evidence" value="ECO:0007669"/>
    <property type="project" value="InterPro"/>
</dbReference>
<keyword evidence="4 6" id="KW-0472">Membrane</keyword>
<sequence>MAGNPVSGPVSRANSANTGRLVVKTSSEDTVEDTEGFRPDLRLKLAFVTLAVLTLMVAMNDSVLAVALPVVAEDLHGTAIEAFWAGTAFLLTEATFMAPLGALSSTFGRVPILNFAASSFLVGTVVASTAPNFSVLILGRAIQGIGGGGVRVSIEIVVADLIPLEIRGNYLSIFSVLWAIGDVLGPIVGGIFSYKTSWRWNFWMNIPIATVALVSINIFLRLKSVPGSLREKVRRADWAGTAISVSAVTTLLLGMTWGGVMFPWDSWQTIIPILVGLLGLFGFAMYEKRFPVEPIIRIDLLCSYNMLYSLMAAFFHTVLALGLVYVLPLYFEGVKEMNPIMAGIALIPYGATVSPFSAVGSLIISRTGNINWVIRAGFAFAILGSGLLTLLDVHTLTYQWVLSLLVVGLGLGLLYNSLDLLSQASVDEEYVTHAVTMLNFFRHLGQAAGVAIVGVVVQNEMRTKMDDIPDLAPHADEYSRDAAALVENLRGMPEGQFKTDLVGVYAASLWTVWIIMCAFCVLPFAGSFFLRCVSMKRKHETAQGLRRGKNPVSDTQASTPSPEGKAVAPTRTEGV</sequence>
<dbReference type="OrthoDB" id="2351791at2759"/>
<proteinExistence type="predicted"/>
<evidence type="ECO:0000256" key="2">
    <source>
        <dbReference type="ARBA" id="ARBA00022692"/>
    </source>
</evidence>
<evidence type="ECO:0000256" key="3">
    <source>
        <dbReference type="ARBA" id="ARBA00022989"/>
    </source>
</evidence>
<feature type="compositionally biased region" description="Polar residues" evidence="5">
    <location>
        <begin position="552"/>
        <end position="561"/>
    </location>
</feature>
<dbReference type="SUPFAM" id="SSF103473">
    <property type="entry name" value="MFS general substrate transporter"/>
    <property type="match status" value="1"/>
</dbReference>
<protein>
    <submittedName>
        <fullName evidence="8">Major facilitator superfamily domain-containing protein</fullName>
    </submittedName>
</protein>
<evidence type="ECO:0000259" key="7">
    <source>
        <dbReference type="PROSITE" id="PS50850"/>
    </source>
</evidence>
<name>A0A1Y2EFH8_9PEZI</name>
<comment type="subcellular location">
    <subcellularLocation>
        <location evidence="1">Membrane</location>
        <topology evidence="1">Multi-pass membrane protein</topology>
    </subcellularLocation>
</comment>
<feature type="transmembrane region" description="Helical" evidence="6">
    <location>
        <begin position="430"/>
        <end position="457"/>
    </location>
</feature>
<dbReference type="InterPro" id="IPR011701">
    <property type="entry name" value="MFS"/>
</dbReference>
<keyword evidence="3 6" id="KW-1133">Transmembrane helix</keyword>
<comment type="caution">
    <text evidence="8">The sequence shown here is derived from an EMBL/GenBank/DDBJ whole genome shotgun (WGS) entry which is preliminary data.</text>
</comment>
<feature type="transmembrane region" description="Helical" evidence="6">
    <location>
        <begin position="82"/>
        <end position="100"/>
    </location>
</feature>
<evidence type="ECO:0000256" key="6">
    <source>
        <dbReference type="SAM" id="Phobius"/>
    </source>
</evidence>
<dbReference type="Gene3D" id="1.20.1720.10">
    <property type="entry name" value="Multidrug resistance protein D"/>
    <property type="match status" value="1"/>
</dbReference>
<dbReference type="PRINTS" id="PR01036">
    <property type="entry name" value="TCRTETB"/>
</dbReference>
<organism evidence="8 9">
    <name type="scientific">Pseudomassariella vexata</name>
    <dbReference type="NCBI Taxonomy" id="1141098"/>
    <lineage>
        <taxon>Eukaryota</taxon>
        <taxon>Fungi</taxon>
        <taxon>Dikarya</taxon>
        <taxon>Ascomycota</taxon>
        <taxon>Pezizomycotina</taxon>
        <taxon>Sordariomycetes</taxon>
        <taxon>Xylariomycetidae</taxon>
        <taxon>Amphisphaeriales</taxon>
        <taxon>Pseudomassariaceae</taxon>
        <taxon>Pseudomassariella</taxon>
    </lineage>
</organism>
<feature type="transmembrane region" description="Helical" evidence="6">
    <location>
        <begin position="45"/>
        <end position="70"/>
    </location>
</feature>
<dbReference type="RefSeq" id="XP_040720259.1">
    <property type="nucleotide sequence ID" value="XM_040861765.1"/>
</dbReference>
<evidence type="ECO:0000256" key="4">
    <source>
        <dbReference type="ARBA" id="ARBA00023136"/>
    </source>
</evidence>
<feature type="transmembrane region" description="Helical" evidence="6">
    <location>
        <begin position="372"/>
        <end position="391"/>
    </location>
</feature>
<dbReference type="PANTHER" id="PTHR23501">
    <property type="entry name" value="MAJOR FACILITATOR SUPERFAMILY"/>
    <property type="match status" value="1"/>
</dbReference>
<feature type="transmembrane region" description="Helical" evidence="6">
    <location>
        <begin position="397"/>
        <end position="418"/>
    </location>
</feature>
<feature type="domain" description="Major facilitator superfamily (MFS) profile" evidence="7">
    <location>
        <begin position="46"/>
        <end position="535"/>
    </location>
</feature>
<dbReference type="AlphaFoldDB" id="A0A1Y2EFH8"/>
<dbReference type="Gene3D" id="1.20.1250.20">
    <property type="entry name" value="MFS general substrate transporter like domains"/>
    <property type="match status" value="1"/>
</dbReference>
<dbReference type="PROSITE" id="PS50850">
    <property type="entry name" value="MFS"/>
    <property type="match status" value="1"/>
</dbReference>
<evidence type="ECO:0000256" key="5">
    <source>
        <dbReference type="SAM" id="MobiDB-lite"/>
    </source>
</evidence>
<feature type="region of interest" description="Disordered" evidence="5">
    <location>
        <begin position="543"/>
        <end position="575"/>
    </location>
</feature>
<feature type="transmembrane region" description="Helical" evidence="6">
    <location>
        <begin position="266"/>
        <end position="286"/>
    </location>
</feature>
<dbReference type="PANTHER" id="PTHR23501:SF59">
    <property type="entry name" value="MAJOR FACILITATOR SUPERFAMILY (MFS) PROFILE DOMAIN-CONTAINING PROTEIN-RELATED"/>
    <property type="match status" value="1"/>
</dbReference>
<dbReference type="Pfam" id="PF07690">
    <property type="entry name" value="MFS_1"/>
    <property type="match status" value="1"/>
</dbReference>
<feature type="transmembrane region" description="Helical" evidence="6">
    <location>
        <begin position="200"/>
        <end position="220"/>
    </location>
</feature>
<feature type="transmembrane region" description="Helical" evidence="6">
    <location>
        <begin position="241"/>
        <end position="260"/>
    </location>
</feature>
<feature type="transmembrane region" description="Helical" evidence="6">
    <location>
        <begin position="170"/>
        <end position="194"/>
    </location>
</feature>
<feature type="transmembrane region" description="Helical" evidence="6">
    <location>
        <begin position="340"/>
        <end position="365"/>
    </location>
</feature>
<keyword evidence="2 6" id="KW-0812">Transmembrane</keyword>
<gene>
    <name evidence="8" type="ORF">BCR38DRAFT_455117</name>
</gene>
<keyword evidence="9" id="KW-1185">Reference proteome</keyword>
<reference evidence="8 9" key="1">
    <citation type="submission" date="2016-07" db="EMBL/GenBank/DDBJ databases">
        <title>Pervasive Adenine N6-methylation of Active Genes in Fungi.</title>
        <authorList>
            <consortium name="DOE Joint Genome Institute"/>
            <person name="Mondo S.J."/>
            <person name="Dannebaum R.O."/>
            <person name="Kuo R.C."/>
            <person name="Labutti K."/>
            <person name="Haridas S."/>
            <person name="Kuo A."/>
            <person name="Salamov A."/>
            <person name="Ahrendt S.R."/>
            <person name="Lipzen A."/>
            <person name="Sullivan W."/>
            <person name="Andreopoulos W.B."/>
            <person name="Clum A."/>
            <person name="Lindquist E."/>
            <person name="Daum C."/>
            <person name="Ramamoorthy G.K."/>
            <person name="Gryganskyi A."/>
            <person name="Culley D."/>
            <person name="Magnuson J.K."/>
            <person name="James T.Y."/>
            <person name="O'Malley M.A."/>
            <person name="Stajich J.E."/>
            <person name="Spatafora J.W."/>
            <person name="Visel A."/>
            <person name="Grigoriev I.V."/>
        </authorList>
    </citation>
    <scope>NUCLEOTIDE SEQUENCE [LARGE SCALE GENOMIC DNA]</scope>
    <source>
        <strain evidence="8 9">CBS 129021</strain>
    </source>
</reference>
<evidence type="ECO:0000313" key="9">
    <source>
        <dbReference type="Proteomes" id="UP000193689"/>
    </source>
</evidence>